<protein>
    <submittedName>
        <fullName evidence="1">Uncharacterized protein</fullName>
    </submittedName>
</protein>
<dbReference type="RefSeq" id="WP_145269778.1">
    <property type="nucleotide sequence ID" value="NZ_CP036426.1"/>
</dbReference>
<evidence type="ECO:0000313" key="1">
    <source>
        <dbReference type="EMBL" id="QDV34708.1"/>
    </source>
</evidence>
<name>A0A518H1J2_9BACT</name>
<dbReference type="AlphaFoldDB" id="A0A518H1J2"/>
<accession>A0A518H1J2</accession>
<evidence type="ECO:0000313" key="2">
    <source>
        <dbReference type="Proteomes" id="UP000317835"/>
    </source>
</evidence>
<dbReference type="KEGG" id="tpla:ElP_26020"/>
<gene>
    <name evidence="1" type="ORF">ElP_26020</name>
</gene>
<organism evidence="1 2">
    <name type="scientific">Tautonia plasticadhaerens</name>
    <dbReference type="NCBI Taxonomy" id="2527974"/>
    <lineage>
        <taxon>Bacteria</taxon>
        <taxon>Pseudomonadati</taxon>
        <taxon>Planctomycetota</taxon>
        <taxon>Planctomycetia</taxon>
        <taxon>Isosphaerales</taxon>
        <taxon>Isosphaeraceae</taxon>
        <taxon>Tautonia</taxon>
    </lineage>
</organism>
<dbReference type="EMBL" id="CP036426">
    <property type="protein sequence ID" value="QDV34708.1"/>
    <property type="molecule type" value="Genomic_DNA"/>
</dbReference>
<reference evidence="1 2" key="1">
    <citation type="submission" date="2019-02" db="EMBL/GenBank/DDBJ databases">
        <title>Deep-cultivation of Planctomycetes and their phenomic and genomic characterization uncovers novel biology.</title>
        <authorList>
            <person name="Wiegand S."/>
            <person name="Jogler M."/>
            <person name="Boedeker C."/>
            <person name="Pinto D."/>
            <person name="Vollmers J."/>
            <person name="Rivas-Marin E."/>
            <person name="Kohn T."/>
            <person name="Peeters S.H."/>
            <person name="Heuer A."/>
            <person name="Rast P."/>
            <person name="Oberbeckmann S."/>
            <person name="Bunk B."/>
            <person name="Jeske O."/>
            <person name="Meyerdierks A."/>
            <person name="Storesund J.E."/>
            <person name="Kallscheuer N."/>
            <person name="Luecker S."/>
            <person name="Lage O.M."/>
            <person name="Pohl T."/>
            <person name="Merkel B.J."/>
            <person name="Hornburger P."/>
            <person name="Mueller R.-W."/>
            <person name="Bruemmer F."/>
            <person name="Labrenz M."/>
            <person name="Spormann A.M."/>
            <person name="Op den Camp H."/>
            <person name="Overmann J."/>
            <person name="Amann R."/>
            <person name="Jetten M.S.M."/>
            <person name="Mascher T."/>
            <person name="Medema M.H."/>
            <person name="Devos D.P."/>
            <person name="Kaster A.-K."/>
            <person name="Ovreas L."/>
            <person name="Rohde M."/>
            <person name="Galperin M.Y."/>
            <person name="Jogler C."/>
        </authorList>
    </citation>
    <scope>NUCLEOTIDE SEQUENCE [LARGE SCALE GENOMIC DNA]</scope>
    <source>
        <strain evidence="1 2">ElP</strain>
    </source>
</reference>
<keyword evidence="2" id="KW-1185">Reference proteome</keyword>
<proteinExistence type="predicted"/>
<dbReference type="Proteomes" id="UP000317835">
    <property type="component" value="Chromosome"/>
</dbReference>
<sequence length="89" mass="10182">MADDHQGDHLDDDPAEAWAWLPYRTGYAAGHDLVERETFAGGAVTPGRRPMPTFDELARRLGWEGRGPRALELMRQGYTDAVERRRPRY</sequence>